<reference evidence="6" key="2">
    <citation type="submission" date="2024-04" db="EMBL/GenBank/DDBJ databases">
        <authorList>
            <person name="Chen Y."/>
            <person name="Shah S."/>
            <person name="Dougan E. K."/>
            <person name="Thang M."/>
            <person name="Chan C."/>
        </authorList>
    </citation>
    <scope>NUCLEOTIDE SEQUENCE [LARGE SCALE GENOMIC DNA]</scope>
</reference>
<feature type="region of interest" description="Disordered" evidence="4">
    <location>
        <begin position="247"/>
        <end position="267"/>
    </location>
</feature>
<evidence type="ECO:0000313" key="7">
    <source>
        <dbReference type="EMBL" id="CAL4769760.1"/>
    </source>
</evidence>
<organism evidence="5">
    <name type="scientific">Cladocopium goreaui</name>
    <dbReference type="NCBI Taxonomy" id="2562237"/>
    <lineage>
        <taxon>Eukaryota</taxon>
        <taxon>Sar</taxon>
        <taxon>Alveolata</taxon>
        <taxon>Dinophyceae</taxon>
        <taxon>Suessiales</taxon>
        <taxon>Symbiodiniaceae</taxon>
        <taxon>Cladocopium</taxon>
    </lineage>
</organism>
<dbReference type="InterPro" id="IPR019378">
    <property type="entry name" value="GDP-Fuc_O-FucTrfase"/>
</dbReference>
<evidence type="ECO:0000313" key="5">
    <source>
        <dbReference type="EMBL" id="CAI3982448.1"/>
    </source>
</evidence>
<evidence type="ECO:0000256" key="1">
    <source>
        <dbReference type="ARBA" id="ARBA00022679"/>
    </source>
</evidence>
<evidence type="ECO:0000256" key="3">
    <source>
        <dbReference type="ARBA" id="ARBA00023277"/>
    </source>
</evidence>
<dbReference type="EMBL" id="CAMXCT020000716">
    <property type="protein sequence ID" value="CAL1135823.1"/>
    <property type="molecule type" value="Genomic_DNA"/>
</dbReference>
<evidence type="ECO:0000313" key="8">
    <source>
        <dbReference type="Proteomes" id="UP001152797"/>
    </source>
</evidence>
<dbReference type="Gene3D" id="1.10.443.10">
    <property type="entry name" value="Intergrase catalytic core"/>
    <property type="match status" value="1"/>
</dbReference>
<reference evidence="5" key="1">
    <citation type="submission" date="2022-10" db="EMBL/GenBank/DDBJ databases">
        <authorList>
            <person name="Chen Y."/>
            <person name="Dougan E. K."/>
            <person name="Chan C."/>
            <person name="Rhodes N."/>
            <person name="Thang M."/>
        </authorList>
    </citation>
    <scope>NUCLEOTIDE SEQUENCE</scope>
</reference>
<keyword evidence="2" id="KW-0294">Fucose metabolism</keyword>
<dbReference type="GO" id="GO:0003677">
    <property type="term" value="F:DNA binding"/>
    <property type="evidence" value="ECO:0007669"/>
    <property type="project" value="InterPro"/>
</dbReference>
<sequence>MVEDPADSWNALFAGAALLCFYCRGRWGDLMRSEMAFMDYDDKGCPAFLETRTGRHKTMAAQMHRHQFLPMVAPVRGVNGKDWATPWVELRRAKALAFPPEGLIMPAPDQHGQATERPLESGECGKWLRKLLDVAHPAGVPGVRRVSSHSLKCTMLSFAAKRGLPVPDRLMLGYHSSNMQMSLVYSRDGAAASLLLLERLIDEIVKGKFRPDSTRSGRIVESPVELPGPQLGKVKVEVVDSSDDEAAVDAGVEESSDSISDSSSSDQCIPQDHSLNKVYGRLGWHDHRQWLGPALRSVGVIDQQFDTLAQTIFGGGFTLGQTSMLRRLHFESIASVKQRVDGESSDRPDSVKRIPVAEKRYSQQAPPNFHPVKMDQLVRADRELWTLLAQEHKGTLKVNATGEIPLDGLFRSCGVDICLFELEDQTQVDVLCKFLEEEACIRFFGEAVPTAIMEALVRRFEQACWCNRLLKSRYHDFWCRRKKNRAFKIWCSETPPAAIVYDDETPTTVVDIKLKRKDWAAKALTQAGEVALKHISDYKNSMEKMRNNRILRITVPCEFWFEVKVVEGGDFWDEFWKINDALEFNQEILWVGKTAKHALLTDFSDAAREKARRFGYQFDKDLIQHGGYHVVHLRAEQDWQAHCKVWLSWREKRDNCINNTFSIGNVLLSEGISPALPVYLATGLSESEIQGLQDLSSMHSFFNIYTVVTKGMLGLPADVGNKREYWAAVDYMFSQNADRFVGNSISTFSALTMEVRARQKMPILPYNGGTMKLEEINCIRSNALTMIPPMRAEIKWVFTLPRKIEQNDLVYNMTMVAVKSAAAKTGLIPVCVTAEDPSSTVLVKLVSMGVRVIYHRPEWLGIAERNLEQKNVREAQLDAMMAQWLRIDIPVLGLLDEFVLYTDIDVLFTGDIFWKDLLGKNHLSLRGSLVRNMFGKGFFDEYAATGRVGVPKFLGVAERWGSTVPASKNEDGLDCGVMLMNLRSLRESHERFRQFVLRKQWKQLLKLADMHGSDPCVYAGFYQISNLPGRLVWKPQGMQLASLTHFEGMNCAGVAAYMRNGGNDGARTQPYKERLEECFDLEICRISYLEFCSDYTAYVR</sequence>
<dbReference type="Gene3D" id="3.40.50.11350">
    <property type="match status" value="1"/>
</dbReference>
<dbReference type="InterPro" id="IPR013762">
    <property type="entry name" value="Integrase-like_cat_sf"/>
</dbReference>
<gene>
    <name evidence="5" type="ORF">C1SCF055_LOCUS10140</name>
</gene>
<evidence type="ECO:0000256" key="2">
    <source>
        <dbReference type="ARBA" id="ARBA00023253"/>
    </source>
</evidence>
<dbReference type="OrthoDB" id="512941at2759"/>
<dbReference type="Pfam" id="PF10250">
    <property type="entry name" value="O-FucT"/>
    <property type="match status" value="1"/>
</dbReference>
<proteinExistence type="predicted"/>
<evidence type="ECO:0000256" key="4">
    <source>
        <dbReference type="SAM" id="MobiDB-lite"/>
    </source>
</evidence>
<keyword evidence="1 7" id="KW-0808">Transferase</keyword>
<accession>A0A9P1C1J3</accession>
<keyword evidence="8" id="KW-1185">Reference proteome</keyword>
<dbReference type="GO" id="GO:0006004">
    <property type="term" value="P:fucose metabolic process"/>
    <property type="evidence" value="ECO:0007669"/>
    <property type="project" value="UniProtKB-KW"/>
</dbReference>
<dbReference type="GO" id="GO:0016740">
    <property type="term" value="F:transferase activity"/>
    <property type="evidence" value="ECO:0007669"/>
    <property type="project" value="UniProtKB-KW"/>
</dbReference>
<evidence type="ECO:0000313" key="6">
    <source>
        <dbReference type="EMBL" id="CAL1135823.1"/>
    </source>
</evidence>
<dbReference type="AlphaFoldDB" id="A0A9P1C1J3"/>
<dbReference type="GO" id="GO:0015074">
    <property type="term" value="P:DNA integration"/>
    <property type="evidence" value="ECO:0007669"/>
    <property type="project" value="InterPro"/>
</dbReference>
<dbReference type="EMBL" id="CAMXCT010000716">
    <property type="protein sequence ID" value="CAI3982448.1"/>
    <property type="molecule type" value="Genomic_DNA"/>
</dbReference>
<feature type="compositionally biased region" description="Low complexity" evidence="4">
    <location>
        <begin position="257"/>
        <end position="266"/>
    </location>
</feature>
<dbReference type="GO" id="GO:0006310">
    <property type="term" value="P:DNA recombination"/>
    <property type="evidence" value="ECO:0007669"/>
    <property type="project" value="InterPro"/>
</dbReference>
<keyword evidence="3" id="KW-0119">Carbohydrate metabolism</keyword>
<feature type="compositionally biased region" description="Acidic residues" evidence="4">
    <location>
        <begin position="247"/>
        <end position="256"/>
    </location>
</feature>
<protein>
    <submittedName>
        <fullName evidence="7">Nucleotide-diphospho-sugar transferase domain-containing protein</fullName>
    </submittedName>
</protein>
<comment type="caution">
    <text evidence="5">The sequence shown here is derived from an EMBL/GenBank/DDBJ whole genome shotgun (WGS) entry which is preliminary data.</text>
</comment>
<dbReference type="EMBL" id="CAMXCT030000716">
    <property type="protein sequence ID" value="CAL4769760.1"/>
    <property type="molecule type" value="Genomic_DNA"/>
</dbReference>
<dbReference type="Proteomes" id="UP001152797">
    <property type="component" value="Unassembled WGS sequence"/>
</dbReference>
<name>A0A9P1C1J3_9DINO</name>
<dbReference type="CDD" id="cd11296">
    <property type="entry name" value="O-FucT_like"/>
    <property type="match status" value="1"/>
</dbReference>